<dbReference type="InterPro" id="IPR055259">
    <property type="entry name" value="YkvP/CgeB_Glyco_trans-like"/>
</dbReference>
<dbReference type="EMBL" id="JAELUP010000107">
    <property type="protein sequence ID" value="MBJ6363814.1"/>
    <property type="molecule type" value="Genomic_DNA"/>
</dbReference>
<keyword evidence="3" id="KW-1185">Reference proteome</keyword>
<organism evidence="2 3">
    <name type="scientific">Paenibacillus roseus</name>
    <dbReference type="NCBI Taxonomy" id="2798579"/>
    <lineage>
        <taxon>Bacteria</taxon>
        <taxon>Bacillati</taxon>
        <taxon>Bacillota</taxon>
        <taxon>Bacilli</taxon>
        <taxon>Bacillales</taxon>
        <taxon>Paenibacillaceae</taxon>
        <taxon>Paenibacillus</taxon>
    </lineage>
</organism>
<gene>
    <name evidence="2" type="ORF">JFN88_21610</name>
</gene>
<dbReference type="RefSeq" id="WP_199021406.1">
    <property type="nucleotide sequence ID" value="NZ_JAELUP010000107.1"/>
</dbReference>
<reference evidence="2" key="1">
    <citation type="submission" date="2020-12" db="EMBL/GenBank/DDBJ databases">
        <authorList>
            <person name="Huq M.A."/>
        </authorList>
    </citation>
    <scope>NUCLEOTIDE SEQUENCE</scope>
    <source>
        <strain evidence="2">MAHUQ-46</strain>
    </source>
</reference>
<evidence type="ECO:0000259" key="1">
    <source>
        <dbReference type="Pfam" id="PF13524"/>
    </source>
</evidence>
<proteinExistence type="predicted"/>
<dbReference type="Pfam" id="PF13524">
    <property type="entry name" value="Glyco_trans_1_2"/>
    <property type="match status" value="1"/>
</dbReference>
<name>A0A934J8L4_9BACL</name>
<evidence type="ECO:0000313" key="2">
    <source>
        <dbReference type="EMBL" id="MBJ6363814.1"/>
    </source>
</evidence>
<protein>
    <submittedName>
        <fullName evidence="2">Glycosyltransferase</fullName>
    </submittedName>
</protein>
<comment type="caution">
    <text evidence="2">The sequence shown here is derived from an EMBL/GenBank/DDBJ whole genome shotgun (WGS) entry which is preliminary data.</text>
</comment>
<sequence length="385" mass="44336">MPARTHKKPKRRRLYDNGKEAGYKEGWEHGRRDGACKAILESTPLQQFPQYHLRVLYVPQGFEAIDTGIIGALRTMVTELHVVDDLNRMYEMASLLRPDLVVVLNGLHIFPANHLEQIDAIRALHIKTVIWFVDDPYSSEDSIRIAPHYDIVLTHELGAIAAYQEVCGGQVHYMPLAVHHEWFKPTTIENQYTNDVCFIGQGFWNRIELFDAIAPSLSSRRVIICGGLWDRLKNYDLYGDAIRPGWMPVQETIRYYNSAKIVVNLHRTTEPGSDNRNTLKLPGLSINPRTYEISACATLQMVDIREDLSQYYKPGVEIETFASPSELESKIAYYLEHEDERRTIALRGLKRTLQNHTFSLRVREWLNLIMKQEGMPNGKDNKESN</sequence>
<feature type="domain" description="Spore protein YkvP/CgeB glycosyl transferase-like" evidence="1">
    <location>
        <begin position="209"/>
        <end position="366"/>
    </location>
</feature>
<dbReference type="AlphaFoldDB" id="A0A934J8L4"/>
<accession>A0A934J8L4</accession>
<dbReference type="Proteomes" id="UP000640274">
    <property type="component" value="Unassembled WGS sequence"/>
</dbReference>
<evidence type="ECO:0000313" key="3">
    <source>
        <dbReference type="Proteomes" id="UP000640274"/>
    </source>
</evidence>
<dbReference type="SUPFAM" id="SSF53756">
    <property type="entry name" value="UDP-Glycosyltransferase/glycogen phosphorylase"/>
    <property type="match status" value="1"/>
</dbReference>